<dbReference type="InterPro" id="IPR043760">
    <property type="entry name" value="PycTM_dom"/>
</dbReference>
<gene>
    <name evidence="10" type="ORF">Phou_015360</name>
</gene>
<feature type="transmembrane region" description="Helical" evidence="8">
    <location>
        <begin position="68"/>
        <end position="92"/>
    </location>
</feature>
<evidence type="ECO:0000256" key="7">
    <source>
        <dbReference type="ARBA" id="ARBA00023136"/>
    </source>
</evidence>
<dbReference type="Proteomes" id="UP000482800">
    <property type="component" value="Unassembled WGS sequence"/>
</dbReference>
<name>A0A6V8K5U3_9ACTN</name>
<evidence type="ECO:0000256" key="5">
    <source>
        <dbReference type="ARBA" id="ARBA00022989"/>
    </source>
</evidence>
<dbReference type="EMBL" id="BLPF01000001">
    <property type="protein sequence ID" value="GFJ77356.1"/>
    <property type="molecule type" value="Genomic_DNA"/>
</dbReference>
<evidence type="ECO:0000256" key="3">
    <source>
        <dbReference type="ARBA" id="ARBA00022692"/>
    </source>
</evidence>
<evidence type="ECO:0000313" key="11">
    <source>
        <dbReference type="Proteomes" id="UP000482800"/>
    </source>
</evidence>
<feature type="transmembrane region" description="Helical" evidence="8">
    <location>
        <begin position="152"/>
        <end position="169"/>
    </location>
</feature>
<evidence type="ECO:0000256" key="1">
    <source>
        <dbReference type="ARBA" id="ARBA00004236"/>
    </source>
</evidence>
<evidence type="ECO:0000256" key="4">
    <source>
        <dbReference type="ARBA" id="ARBA00022741"/>
    </source>
</evidence>
<dbReference type="RefSeq" id="WP_173054733.1">
    <property type="nucleotide sequence ID" value="NZ_BAABGO010000067.1"/>
</dbReference>
<reference evidence="10 11" key="1">
    <citation type="submission" date="2020-03" db="EMBL/GenBank/DDBJ databases">
        <title>Whole genome shotgun sequence of Phytohabitans houttuyneae NBRC 108639.</title>
        <authorList>
            <person name="Komaki H."/>
            <person name="Tamura T."/>
        </authorList>
    </citation>
    <scope>NUCLEOTIDE SEQUENCE [LARGE SCALE GENOMIC DNA]</scope>
    <source>
        <strain evidence="10 11">NBRC 108639</strain>
    </source>
</reference>
<keyword evidence="11" id="KW-1185">Reference proteome</keyword>
<feature type="transmembrane region" description="Helical" evidence="8">
    <location>
        <begin position="36"/>
        <end position="56"/>
    </location>
</feature>
<protein>
    <recommendedName>
        <fullName evidence="9">Pycsar effector protein domain-containing protein</fullName>
    </recommendedName>
</protein>
<evidence type="ECO:0000256" key="2">
    <source>
        <dbReference type="ARBA" id="ARBA00022475"/>
    </source>
</evidence>
<evidence type="ECO:0000256" key="8">
    <source>
        <dbReference type="SAM" id="Phobius"/>
    </source>
</evidence>
<proteinExistence type="predicted"/>
<keyword evidence="7 8" id="KW-0472">Membrane</keyword>
<evidence type="ECO:0000313" key="10">
    <source>
        <dbReference type="EMBL" id="GFJ77356.1"/>
    </source>
</evidence>
<sequence>MKFSRMTQTPQPDRADGLSAITFYGSWIVNADTKSGFLSAGLTVLGAAAFAQLSAFLAGTPSAGWRDLFAGVFLAAALVGIGAGAFFLVSALNPRTAPPTTFSRYAFPSLAAQPAGFVPPLDADQQRAEAWTQARSLALIAATKYTFFRRGLYAFFASAPALGVAATLIR</sequence>
<reference evidence="10 11" key="2">
    <citation type="submission" date="2020-03" db="EMBL/GenBank/DDBJ databases">
        <authorList>
            <person name="Ichikawa N."/>
            <person name="Kimura A."/>
            <person name="Kitahashi Y."/>
            <person name="Uohara A."/>
        </authorList>
    </citation>
    <scope>NUCLEOTIDE SEQUENCE [LARGE SCALE GENOMIC DNA]</scope>
    <source>
        <strain evidence="10 11">NBRC 108639</strain>
    </source>
</reference>
<organism evidence="10 11">
    <name type="scientific">Phytohabitans houttuyneae</name>
    <dbReference type="NCBI Taxonomy" id="1076126"/>
    <lineage>
        <taxon>Bacteria</taxon>
        <taxon>Bacillati</taxon>
        <taxon>Actinomycetota</taxon>
        <taxon>Actinomycetes</taxon>
        <taxon>Micromonosporales</taxon>
        <taxon>Micromonosporaceae</taxon>
    </lineage>
</organism>
<feature type="domain" description="Pycsar effector protein" evidence="9">
    <location>
        <begin position="25"/>
        <end position="168"/>
    </location>
</feature>
<evidence type="ECO:0000259" key="9">
    <source>
        <dbReference type="Pfam" id="PF18967"/>
    </source>
</evidence>
<keyword evidence="3 8" id="KW-0812">Transmembrane</keyword>
<comment type="caution">
    <text evidence="10">The sequence shown here is derived from an EMBL/GenBank/DDBJ whole genome shotgun (WGS) entry which is preliminary data.</text>
</comment>
<dbReference type="Pfam" id="PF18967">
    <property type="entry name" value="PycTM"/>
    <property type="match status" value="1"/>
</dbReference>
<dbReference type="AlphaFoldDB" id="A0A6V8K5U3"/>
<keyword evidence="4" id="KW-0547">Nucleotide-binding</keyword>
<keyword evidence="2" id="KW-1003">Cell membrane</keyword>
<comment type="subcellular location">
    <subcellularLocation>
        <location evidence="1">Cell membrane</location>
    </subcellularLocation>
</comment>
<keyword evidence="5 8" id="KW-1133">Transmembrane helix</keyword>
<accession>A0A6V8K5U3</accession>
<evidence type="ECO:0000256" key="6">
    <source>
        <dbReference type="ARBA" id="ARBA00023118"/>
    </source>
</evidence>
<keyword evidence="6" id="KW-0051">Antiviral defense</keyword>